<keyword evidence="2" id="KW-1185">Reference proteome</keyword>
<organism evidence="1 2">
    <name type="scientific">Chiloscyllium punctatum</name>
    <name type="common">Brownbanded bambooshark</name>
    <name type="synonym">Hemiscyllium punctatum</name>
    <dbReference type="NCBI Taxonomy" id="137246"/>
    <lineage>
        <taxon>Eukaryota</taxon>
        <taxon>Metazoa</taxon>
        <taxon>Chordata</taxon>
        <taxon>Craniata</taxon>
        <taxon>Vertebrata</taxon>
        <taxon>Chondrichthyes</taxon>
        <taxon>Elasmobranchii</taxon>
        <taxon>Galeomorphii</taxon>
        <taxon>Galeoidea</taxon>
        <taxon>Orectolobiformes</taxon>
        <taxon>Hemiscylliidae</taxon>
        <taxon>Chiloscyllium</taxon>
    </lineage>
</organism>
<dbReference type="GO" id="GO:0000278">
    <property type="term" value="P:mitotic cell cycle"/>
    <property type="evidence" value="ECO:0007669"/>
    <property type="project" value="TreeGrafter"/>
</dbReference>
<dbReference type="Proteomes" id="UP000287033">
    <property type="component" value="Unassembled WGS sequence"/>
</dbReference>
<dbReference type="Gene3D" id="2.130.10.10">
    <property type="entry name" value="YVTN repeat-like/Quinoprotein amine dehydrogenase"/>
    <property type="match status" value="1"/>
</dbReference>
<feature type="non-terminal residue" evidence="1">
    <location>
        <position position="1"/>
    </location>
</feature>
<dbReference type="InterPro" id="IPR052818">
    <property type="entry name" value="NEDD1_Spindle_Assembly"/>
</dbReference>
<dbReference type="STRING" id="137246.A0A401S223"/>
<sequence length="348" mass="38459">LCFSPVIEPLVITVGLDKQISAVDVRSKSVLYCIRADCPLTALELLPDGTALLIGTSRGKVSLYDLRNMEFPVKSSKAHKGAVRCIKLQAVRGKFQAAWPTVLNEVKVGDSSATANDATNNIVSALPTDPSSSQVNTITLTKPSPQFRKVIFLARNSFGDVFSPIRSDMDHTDISTTEFSSPSLSCASNCCPQSKNGFHVEKLANLAKLAVKQFSEDAGSTAERFDHVQSLHNCDSKFEMIEQKPNRMTLANTLNTPPGQAGEEGTEEWAVSLPKTQRVQNLLKDALEEFSEEHHKEVVGLQLAMIHAFHIQQLAIREALLKHLKVNEELLEEYVTLKEENEWLKAFQ</sequence>
<proteinExistence type="predicted"/>
<dbReference type="PANTHER" id="PTHR44414:SF1">
    <property type="entry name" value="PROTEIN NEDD1"/>
    <property type="match status" value="1"/>
</dbReference>
<dbReference type="AlphaFoldDB" id="A0A401S223"/>
<dbReference type="GO" id="GO:0000922">
    <property type="term" value="C:spindle pole"/>
    <property type="evidence" value="ECO:0007669"/>
    <property type="project" value="TreeGrafter"/>
</dbReference>
<accession>A0A401S223</accession>
<evidence type="ECO:0000313" key="2">
    <source>
        <dbReference type="Proteomes" id="UP000287033"/>
    </source>
</evidence>
<dbReference type="GO" id="GO:0005737">
    <property type="term" value="C:cytoplasm"/>
    <property type="evidence" value="ECO:0007669"/>
    <property type="project" value="TreeGrafter"/>
</dbReference>
<dbReference type="EMBL" id="BEZZ01000057">
    <property type="protein sequence ID" value="GCC24453.1"/>
    <property type="molecule type" value="Genomic_DNA"/>
</dbReference>
<dbReference type="OrthoDB" id="9949757at2759"/>
<dbReference type="PANTHER" id="PTHR44414">
    <property type="entry name" value="PROTEIN NEDD1"/>
    <property type="match status" value="1"/>
</dbReference>
<dbReference type="GO" id="GO:0007020">
    <property type="term" value="P:microtubule nucleation"/>
    <property type="evidence" value="ECO:0007669"/>
    <property type="project" value="TreeGrafter"/>
</dbReference>
<gene>
    <name evidence="1" type="ORF">chiPu_0002854</name>
</gene>
<protein>
    <submittedName>
        <fullName evidence="1">Uncharacterized protein</fullName>
    </submittedName>
</protein>
<dbReference type="GO" id="GO:0005814">
    <property type="term" value="C:centriole"/>
    <property type="evidence" value="ECO:0007669"/>
    <property type="project" value="TreeGrafter"/>
</dbReference>
<evidence type="ECO:0000313" key="1">
    <source>
        <dbReference type="EMBL" id="GCC24453.1"/>
    </source>
</evidence>
<dbReference type="OMA" id="LAMIHEF"/>
<dbReference type="GO" id="GO:0005813">
    <property type="term" value="C:centrosome"/>
    <property type="evidence" value="ECO:0007669"/>
    <property type="project" value="TreeGrafter"/>
</dbReference>
<dbReference type="InterPro" id="IPR036322">
    <property type="entry name" value="WD40_repeat_dom_sf"/>
</dbReference>
<dbReference type="GO" id="GO:0036064">
    <property type="term" value="C:ciliary basal body"/>
    <property type="evidence" value="ECO:0007669"/>
    <property type="project" value="TreeGrafter"/>
</dbReference>
<dbReference type="InterPro" id="IPR015943">
    <property type="entry name" value="WD40/YVTN_repeat-like_dom_sf"/>
</dbReference>
<comment type="caution">
    <text evidence="1">The sequence shown here is derived from an EMBL/GenBank/DDBJ whole genome shotgun (WGS) entry which is preliminary data.</text>
</comment>
<dbReference type="GO" id="GO:0043015">
    <property type="term" value="F:gamma-tubulin binding"/>
    <property type="evidence" value="ECO:0007669"/>
    <property type="project" value="TreeGrafter"/>
</dbReference>
<name>A0A401S223_CHIPU</name>
<reference evidence="1 2" key="1">
    <citation type="journal article" date="2018" name="Nat. Ecol. Evol.">
        <title>Shark genomes provide insights into elasmobranch evolution and the origin of vertebrates.</title>
        <authorList>
            <person name="Hara Y"/>
            <person name="Yamaguchi K"/>
            <person name="Onimaru K"/>
            <person name="Kadota M"/>
            <person name="Koyanagi M"/>
            <person name="Keeley SD"/>
            <person name="Tatsumi K"/>
            <person name="Tanaka K"/>
            <person name="Motone F"/>
            <person name="Kageyama Y"/>
            <person name="Nozu R"/>
            <person name="Adachi N"/>
            <person name="Nishimura O"/>
            <person name="Nakagawa R"/>
            <person name="Tanegashima C"/>
            <person name="Kiyatake I"/>
            <person name="Matsumoto R"/>
            <person name="Murakumo K"/>
            <person name="Nishida K"/>
            <person name="Terakita A"/>
            <person name="Kuratani S"/>
            <person name="Sato K"/>
            <person name="Hyodo S Kuraku.S."/>
        </authorList>
    </citation>
    <scope>NUCLEOTIDE SEQUENCE [LARGE SCALE GENOMIC DNA]</scope>
</reference>
<dbReference type="SUPFAM" id="SSF50978">
    <property type="entry name" value="WD40 repeat-like"/>
    <property type="match status" value="1"/>
</dbReference>